<feature type="binding site" evidence="8">
    <location>
        <begin position="23"/>
        <end position="31"/>
    </location>
    <ligand>
        <name>ATP</name>
        <dbReference type="ChEBI" id="CHEBI:30616"/>
    </ligand>
</feature>
<dbReference type="Gene3D" id="3.40.50.300">
    <property type="entry name" value="P-loop containing nucleotide triphosphate hydrolases"/>
    <property type="match status" value="1"/>
</dbReference>
<proteinExistence type="inferred from homology"/>
<feature type="domain" description="Cytidylate kinase" evidence="9">
    <location>
        <begin position="19"/>
        <end position="235"/>
    </location>
</feature>
<dbReference type="EMBL" id="PKKJ01000005">
    <property type="protein sequence ID" value="PKY66159.1"/>
    <property type="molecule type" value="Genomic_DNA"/>
</dbReference>
<dbReference type="InterPro" id="IPR011994">
    <property type="entry name" value="Cytidylate_kinase_dom"/>
</dbReference>
<evidence type="ECO:0000256" key="1">
    <source>
        <dbReference type="ARBA" id="ARBA00009427"/>
    </source>
</evidence>
<dbReference type="AlphaFoldDB" id="A0A2I1I4Y7"/>
<dbReference type="RefSeq" id="WP_101628140.1">
    <property type="nucleotide sequence ID" value="NZ_PKKJ01000005.1"/>
</dbReference>
<comment type="caution">
    <text evidence="10">The sequence shown here is derived from an EMBL/GenBank/DDBJ whole genome shotgun (WGS) entry which is preliminary data.</text>
</comment>
<dbReference type="GO" id="GO:0005524">
    <property type="term" value="F:ATP binding"/>
    <property type="evidence" value="ECO:0007669"/>
    <property type="project" value="UniProtKB-UniRule"/>
</dbReference>
<keyword evidence="4 8" id="KW-0418">Kinase</keyword>
<evidence type="ECO:0000256" key="2">
    <source>
        <dbReference type="ARBA" id="ARBA00022679"/>
    </source>
</evidence>
<accession>A0A2I1I4Y7</accession>
<protein>
    <recommendedName>
        <fullName evidence="8">Cytidylate kinase</fullName>
        <shortName evidence="8">CK</shortName>
        <ecNumber evidence="8">2.7.4.25</ecNumber>
    </recommendedName>
    <alternativeName>
        <fullName evidence="8">Cytidine monophosphate kinase</fullName>
        <shortName evidence="8">CMP kinase</shortName>
    </alternativeName>
</protein>
<dbReference type="OrthoDB" id="9807434at2"/>
<dbReference type="GO" id="GO:0036431">
    <property type="term" value="F:dCMP kinase activity"/>
    <property type="evidence" value="ECO:0007669"/>
    <property type="project" value="InterPro"/>
</dbReference>
<reference evidence="10 11" key="1">
    <citation type="submission" date="2017-12" db="EMBL/GenBank/DDBJ databases">
        <title>Phylogenetic diversity of female urinary microbiome.</title>
        <authorList>
            <person name="Thomas-White K."/>
            <person name="Wolfe A.J."/>
        </authorList>
    </citation>
    <scope>NUCLEOTIDE SEQUENCE [LARGE SCALE GENOMIC DNA]</scope>
    <source>
        <strain evidence="10 11">UMB0250</strain>
    </source>
</reference>
<dbReference type="GO" id="GO:0005737">
    <property type="term" value="C:cytoplasm"/>
    <property type="evidence" value="ECO:0007669"/>
    <property type="project" value="UniProtKB-SubCell"/>
</dbReference>
<evidence type="ECO:0000313" key="10">
    <source>
        <dbReference type="EMBL" id="PKY66159.1"/>
    </source>
</evidence>
<name>A0A2I1I4Y7_9ACTO</name>
<evidence type="ECO:0000256" key="8">
    <source>
        <dbReference type="HAMAP-Rule" id="MF_00238"/>
    </source>
</evidence>
<keyword evidence="2 8" id="KW-0808">Transferase</keyword>
<evidence type="ECO:0000259" key="9">
    <source>
        <dbReference type="Pfam" id="PF02224"/>
    </source>
</evidence>
<keyword evidence="5 8" id="KW-0067">ATP-binding</keyword>
<comment type="similarity">
    <text evidence="1 8">Belongs to the cytidylate kinase family. Type 1 subfamily.</text>
</comment>
<evidence type="ECO:0000256" key="4">
    <source>
        <dbReference type="ARBA" id="ARBA00022777"/>
    </source>
</evidence>
<comment type="catalytic activity">
    <reaction evidence="7 8">
        <text>CMP + ATP = CDP + ADP</text>
        <dbReference type="Rhea" id="RHEA:11600"/>
        <dbReference type="ChEBI" id="CHEBI:30616"/>
        <dbReference type="ChEBI" id="CHEBI:58069"/>
        <dbReference type="ChEBI" id="CHEBI:60377"/>
        <dbReference type="ChEBI" id="CHEBI:456216"/>
        <dbReference type="EC" id="2.7.4.25"/>
    </reaction>
</comment>
<dbReference type="EC" id="2.7.4.25" evidence="8"/>
<evidence type="ECO:0000256" key="5">
    <source>
        <dbReference type="ARBA" id="ARBA00022840"/>
    </source>
</evidence>
<evidence type="ECO:0000313" key="11">
    <source>
        <dbReference type="Proteomes" id="UP000234545"/>
    </source>
</evidence>
<dbReference type="NCBIfam" id="TIGR00017">
    <property type="entry name" value="cmk"/>
    <property type="match status" value="1"/>
</dbReference>
<evidence type="ECO:0000256" key="3">
    <source>
        <dbReference type="ARBA" id="ARBA00022741"/>
    </source>
</evidence>
<keyword evidence="3 8" id="KW-0547">Nucleotide-binding</keyword>
<organism evidence="10 11">
    <name type="scientific">Schaalia turicensis</name>
    <dbReference type="NCBI Taxonomy" id="131111"/>
    <lineage>
        <taxon>Bacteria</taxon>
        <taxon>Bacillati</taxon>
        <taxon>Actinomycetota</taxon>
        <taxon>Actinomycetes</taxon>
        <taxon>Actinomycetales</taxon>
        <taxon>Actinomycetaceae</taxon>
        <taxon>Schaalia</taxon>
    </lineage>
</organism>
<dbReference type="HAMAP" id="MF_00238">
    <property type="entry name" value="Cytidyl_kinase_type1"/>
    <property type="match status" value="1"/>
</dbReference>
<dbReference type="InterPro" id="IPR003136">
    <property type="entry name" value="Cytidylate_kin"/>
</dbReference>
<comment type="catalytic activity">
    <reaction evidence="6 8">
        <text>dCMP + ATP = dCDP + ADP</text>
        <dbReference type="Rhea" id="RHEA:25094"/>
        <dbReference type="ChEBI" id="CHEBI:30616"/>
        <dbReference type="ChEBI" id="CHEBI:57566"/>
        <dbReference type="ChEBI" id="CHEBI:58593"/>
        <dbReference type="ChEBI" id="CHEBI:456216"/>
        <dbReference type="EC" id="2.7.4.25"/>
    </reaction>
</comment>
<evidence type="ECO:0000256" key="6">
    <source>
        <dbReference type="ARBA" id="ARBA00047615"/>
    </source>
</evidence>
<dbReference type="InterPro" id="IPR027417">
    <property type="entry name" value="P-loop_NTPase"/>
</dbReference>
<evidence type="ECO:0000256" key="7">
    <source>
        <dbReference type="ARBA" id="ARBA00048478"/>
    </source>
</evidence>
<dbReference type="Pfam" id="PF02224">
    <property type="entry name" value="Cytidylate_kin"/>
    <property type="match status" value="1"/>
</dbReference>
<dbReference type="SUPFAM" id="SSF52540">
    <property type="entry name" value="P-loop containing nucleoside triphosphate hydrolases"/>
    <property type="match status" value="1"/>
</dbReference>
<keyword evidence="8" id="KW-0963">Cytoplasm</keyword>
<gene>
    <name evidence="8 10" type="primary">cmk</name>
    <name evidence="10" type="ORF">CYJ25_05220</name>
</gene>
<dbReference type="Proteomes" id="UP000234545">
    <property type="component" value="Unassembled WGS sequence"/>
</dbReference>
<dbReference type="CDD" id="cd02020">
    <property type="entry name" value="CMPK"/>
    <property type="match status" value="1"/>
</dbReference>
<sequence>MTFTDDSRRDAISRVGITIAIDGPAGSGKSTISKALASRLGIGYLDTGAMYRALTWYALDREIDLDDQKRVRALADEMPLIMDSDPVSPVFHVGATDVTAAIREPRIALAIPKVSTNLPVRKWMATEQRRRMMEARANGSGMIAEGRDITTVVCPDADVRVLLLADEEERLRRRTLELHGKVTDELLESVRDQVDKRDAADSKVSEFMTPAEGVNVVDSTGLGIDGVVEEILKLIDADLVSRM</sequence>
<dbReference type="GO" id="GO:0006220">
    <property type="term" value="P:pyrimidine nucleotide metabolic process"/>
    <property type="evidence" value="ECO:0007669"/>
    <property type="project" value="UniProtKB-UniRule"/>
</dbReference>
<comment type="subcellular location">
    <subcellularLocation>
        <location evidence="8">Cytoplasm</location>
    </subcellularLocation>
</comment>
<dbReference type="GO" id="GO:0036430">
    <property type="term" value="F:CMP kinase activity"/>
    <property type="evidence" value="ECO:0007669"/>
    <property type="project" value="RHEA"/>
</dbReference>